<feature type="transmembrane region" description="Helical" evidence="1">
    <location>
        <begin position="95"/>
        <end position="122"/>
    </location>
</feature>
<feature type="transmembrane region" description="Helical" evidence="1">
    <location>
        <begin position="41"/>
        <end position="61"/>
    </location>
</feature>
<keyword evidence="1" id="KW-1133">Transmembrane helix</keyword>
<evidence type="ECO:0000313" key="3">
    <source>
        <dbReference type="EMBL" id="MBB5688734.1"/>
    </source>
</evidence>
<keyword evidence="1" id="KW-0812">Transmembrane</keyword>
<name>A0A840Y4C1_9PROT</name>
<dbReference type="Pfam" id="PF04955">
    <property type="entry name" value="HupE_UreJ"/>
    <property type="match status" value="1"/>
</dbReference>
<sequence>MTRLAALLALLPLPALAHHPMGGAVPSTLWEGLASGVGHPVIGLDHLAFLLVAGVLAAALPPARGARAVLAFVAGGFAGSLLHVAGIGLGPVEMLVAASLVLAGAALLAGAAGALLSVGFALAGLFHGHAFAEAIIGAEQGPLVAYLAGLALTQAAIGLAAMLAARRVAAAGHGVALRRATGLAGVAAGVAFLGIAMAG</sequence>
<gene>
    <name evidence="3" type="ORF">FHS88_000850</name>
</gene>
<evidence type="ECO:0000256" key="2">
    <source>
        <dbReference type="SAM" id="SignalP"/>
    </source>
</evidence>
<feature type="transmembrane region" description="Helical" evidence="1">
    <location>
        <begin position="143"/>
        <end position="164"/>
    </location>
</feature>
<dbReference type="AlphaFoldDB" id="A0A840Y4C1"/>
<dbReference type="Proteomes" id="UP000562254">
    <property type="component" value="Unassembled WGS sequence"/>
</dbReference>
<dbReference type="InterPro" id="IPR008120">
    <property type="entry name" value="Dense_granule_Gra7_protein"/>
</dbReference>
<comment type="caution">
    <text evidence="3">The sequence shown here is derived from an EMBL/GenBank/DDBJ whole genome shotgun (WGS) entry which is preliminary data.</text>
</comment>
<reference evidence="3 4" key="1">
    <citation type="submission" date="2020-08" db="EMBL/GenBank/DDBJ databases">
        <title>Genomic Encyclopedia of Type Strains, Phase IV (KMG-IV): sequencing the most valuable type-strain genomes for metagenomic binning, comparative biology and taxonomic classification.</title>
        <authorList>
            <person name="Goeker M."/>
        </authorList>
    </citation>
    <scope>NUCLEOTIDE SEQUENCE [LARGE SCALE GENOMIC DNA]</scope>
    <source>
        <strain evidence="3 4">DSM 25895</strain>
    </source>
</reference>
<evidence type="ECO:0000256" key="1">
    <source>
        <dbReference type="SAM" id="Phobius"/>
    </source>
</evidence>
<keyword evidence="1" id="KW-0472">Membrane</keyword>
<dbReference type="EMBL" id="JACIJE010000002">
    <property type="protein sequence ID" value="MBB5688734.1"/>
    <property type="molecule type" value="Genomic_DNA"/>
</dbReference>
<feature type="transmembrane region" description="Helical" evidence="1">
    <location>
        <begin position="176"/>
        <end position="198"/>
    </location>
</feature>
<dbReference type="PRINTS" id="PR01747">
    <property type="entry name" value="DENSEGRNULE7"/>
</dbReference>
<evidence type="ECO:0000313" key="4">
    <source>
        <dbReference type="Proteomes" id="UP000562254"/>
    </source>
</evidence>
<keyword evidence="4" id="KW-1185">Reference proteome</keyword>
<feature type="chain" id="PRO_5032347236" evidence="2">
    <location>
        <begin position="18"/>
        <end position="199"/>
    </location>
</feature>
<organism evidence="3 4">
    <name type="scientific">Neoroseomonas alkaliterrae</name>
    <dbReference type="NCBI Taxonomy" id="1452450"/>
    <lineage>
        <taxon>Bacteria</taxon>
        <taxon>Pseudomonadati</taxon>
        <taxon>Pseudomonadota</taxon>
        <taxon>Alphaproteobacteria</taxon>
        <taxon>Acetobacterales</taxon>
        <taxon>Acetobacteraceae</taxon>
        <taxon>Neoroseomonas</taxon>
    </lineage>
</organism>
<proteinExistence type="predicted"/>
<feature type="signal peptide" evidence="2">
    <location>
        <begin position="1"/>
        <end position="17"/>
    </location>
</feature>
<feature type="transmembrane region" description="Helical" evidence="1">
    <location>
        <begin position="68"/>
        <end position="89"/>
    </location>
</feature>
<dbReference type="InterPro" id="IPR007038">
    <property type="entry name" value="HupE_UreJ"/>
</dbReference>
<dbReference type="GO" id="GO:0005576">
    <property type="term" value="C:extracellular region"/>
    <property type="evidence" value="ECO:0007669"/>
    <property type="project" value="InterPro"/>
</dbReference>
<keyword evidence="2" id="KW-0732">Signal</keyword>
<accession>A0A840Y4C1</accession>
<protein>
    <submittedName>
        <fullName evidence="3">Urease accessory protein</fullName>
    </submittedName>
</protein>